<accession>A0A402D5W1</accession>
<sequence>MKIMRVKLENGEMFDIPAEVVARHRADSYAIDEGERGSLAYQKMFDEEFAYTLGSNSELSDWSSNNMNWSDLSLHARRVEVEKPKPDYEDLWAGAEREYLEAPQSAKAVRA</sequence>
<proteinExistence type="predicted"/>
<dbReference type="OrthoDB" id="6692015at2"/>
<reference evidence="1 2" key="1">
    <citation type="journal article" date="2019" name="Int. J. Syst. Evol. Microbiol.">
        <title>Capsulimonas corticalis gen. nov., sp. nov., an aerobic capsulated bacterium, of a novel bacterial order, Capsulimonadales ord. nov., of the class Armatimonadia of the phylum Armatimonadetes.</title>
        <authorList>
            <person name="Li J."/>
            <person name="Kudo C."/>
            <person name="Tonouchi A."/>
        </authorList>
    </citation>
    <scope>NUCLEOTIDE SEQUENCE [LARGE SCALE GENOMIC DNA]</scope>
    <source>
        <strain evidence="1 2">AX-7</strain>
    </source>
</reference>
<protein>
    <submittedName>
        <fullName evidence="1">Uncharacterized protein</fullName>
    </submittedName>
</protein>
<dbReference type="Proteomes" id="UP000287394">
    <property type="component" value="Chromosome"/>
</dbReference>
<dbReference type="KEGG" id="ccot:CCAX7_55000"/>
<dbReference type="EMBL" id="AP025739">
    <property type="protein sequence ID" value="BDI33449.1"/>
    <property type="molecule type" value="Genomic_DNA"/>
</dbReference>
<dbReference type="AlphaFoldDB" id="A0A402D5W1"/>
<keyword evidence="2" id="KW-1185">Reference proteome</keyword>
<organism evidence="1 2">
    <name type="scientific">Capsulimonas corticalis</name>
    <dbReference type="NCBI Taxonomy" id="2219043"/>
    <lineage>
        <taxon>Bacteria</taxon>
        <taxon>Bacillati</taxon>
        <taxon>Armatimonadota</taxon>
        <taxon>Armatimonadia</taxon>
        <taxon>Capsulimonadales</taxon>
        <taxon>Capsulimonadaceae</taxon>
        <taxon>Capsulimonas</taxon>
    </lineage>
</organism>
<evidence type="ECO:0000313" key="1">
    <source>
        <dbReference type="EMBL" id="BDI33449.1"/>
    </source>
</evidence>
<gene>
    <name evidence="1" type="ORF">CCAX7_55000</name>
</gene>
<evidence type="ECO:0000313" key="2">
    <source>
        <dbReference type="Proteomes" id="UP000287394"/>
    </source>
</evidence>
<name>A0A402D5W1_9BACT</name>
<dbReference type="RefSeq" id="WP_119324807.1">
    <property type="nucleotide sequence ID" value="NZ_AP025739.1"/>
</dbReference>